<dbReference type="Pfam" id="PF02585">
    <property type="entry name" value="PIG-L"/>
    <property type="match status" value="1"/>
</dbReference>
<dbReference type="AlphaFoldDB" id="A0A1I6ARH3"/>
<dbReference type="InterPro" id="IPR003737">
    <property type="entry name" value="GlcNAc_PI_deacetylase-related"/>
</dbReference>
<organism evidence="2 3">
    <name type="scientific">Amycolatopsis arida</name>
    <dbReference type="NCBI Taxonomy" id="587909"/>
    <lineage>
        <taxon>Bacteria</taxon>
        <taxon>Bacillati</taxon>
        <taxon>Actinomycetota</taxon>
        <taxon>Actinomycetes</taxon>
        <taxon>Pseudonocardiales</taxon>
        <taxon>Pseudonocardiaceae</taxon>
        <taxon>Amycolatopsis</taxon>
    </lineage>
</organism>
<dbReference type="STRING" id="587909.SAMN05421810_11436"/>
<dbReference type="EMBL" id="FOWW01000014">
    <property type="protein sequence ID" value="SFQ71275.1"/>
    <property type="molecule type" value="Genomic_DNA"/>
</dbReference>
<dbReference type="GO" id="GO:0016137">
    <property type="term" value="P:glycoside metabolic process"/>
    <property type="evidence" value="ECO:0007669"/>
    <property type="project" value="UniProtKB-ARBA"/>
</dbReference>
<reference evidence="3" key="1">
    <citation type="submission" date="2016-10" db="EMBL/GenBank/DDBJ databases">
        <authorList>
            <person name="Varghese N."/>
            <person name="Submissions S."/>
        </authorList>
    </citation>
    <scope>NUCLEOTIDE SEQUENCE [LARGE SCALE GENOMIC DNA]</scope>
    <source>
        <strain evidence="3">CGMCC 4.5579</strain>
    </source>
</reference>
<dbReference type="PANTHER" id="PTHR12993">
    <property type="entry name" value="N-ACETYLGLUCOSAMINYL-PHOSPHATIDYLINOSITOL DE-N-ACETYLASE-RELATED"/>
    <property type="match status" value="1"/>
</dbReference>
<protein>
    <submittedName>
        <fullName evidence="2">N-acetylglucosaminyl deacetylase, LmbE family</fullName>
    </submittedName>
</protein>
<accession>A0A1I6ARH3</accession>
<dbReference type="InterPro" id="IPR024078">
    <property type="entry name" value="LmbE-like_dom_sf"/>
</dbReference>
<dbReference type="OrthoDB" id="158614at2"/>
<proteinExistence type="predicted"/>
<dbReference type="Gene3D" id="3.40.50.10320">
    <property type="entry name" value="LmbE-like"/>
    <property type="match status" value="1"/>
</dbReference>
<keyword evidence="1" id="KW-0862">Zinc</keyword>
<evidence type="ECO:0000313" key="3">
    <source>
        <dbReference type="Proteomes" id="UP000198727"/>
    </source>
</evidence>
<gene>
    <name evidence="2" type="ORF">SAMN05421810_11436</name>
</gene>
<dbReference type="Proteomes" id="UP000198727">
    <property type="component" value="Unassembled WGS sequence"/>
</dbReference>
<name>A0A1I6ARH3_9PSEU</name>
<sequence length="276" mass="29490">MVTSQVPTLLAVHAHPGEESTNTGGVLARYARGGVHTVLVTCTNGEFGDAEGGVGPGTPGHDPATVGRTRVTELEAACAHLGVHDLELLGYSDSGMPDWDLRHRPDVFCNVPVDTAADRLAGIVERYRPDVVLTYDPESPYRHPDQLHTAKVTERAVRLTGIPAKLYAVAMGTTYWRHVRDAVLAAGLPSPFPDPDLSPELARVERGVTTTVDVQAALPAKRAAVLAHRSQVGGTWIETLFRGPLPPALGAETYIRVHDTTGAPVPERDLFAGIAR</sequence>
<dbReference type="GO" id="GO:0016811">
    <property type="term" value="F:hydrolase activity, acting on carbon-nitrogen (but not peptide) bonds, in linear amides"/>
    <property type="evidence" value="ECO:0007669"/>
    <property type="project" value="TreeGrafter"/>
</dbReference>
<dbReference type="SUPFAM" id="SSF102588">
    <property type="entry name" value="LmbE-like"/>
    <property type="match status" value="1"/>
</dbReference>
<evidence type="ECO:0000313" key="2">
    <source>
        <dbReference type="EMBL" id="SFQ71275.1"/>
    </source>
</evidence>
<evidence type="ECO:0000256" key="1">
    <source>
        <dbReference type="ARBA" id="ARBA00022833"/>
    </source>
</evidence>
<dbReference type="RefSeq" id="WP_092536533.1">
    <property type="nucleotide sequence ID" value="NZ_FOWW01000014.1"/>
</dbReference>
<dbReference type="PANTHER" id="PTHR12993:SF26">
    <property type="entry name" value="1D-MYO-INOSITOL 2-ACETAMIDO-2-DEOXY-ALPHA-D-GLUCOPYRANOSIDE DEACETYLASE"/>
    <property type="match status" value="1"/>
</dbReference>
<keyword evidence="3" id="KW-1185">Reference proteome</keyword>